<reference evidence="1" key="2">
    <citation type="submission" date="2025-03" db="EMBL/GenBank/DDBJ databases">
        <authorList>
            <consortium name="ELIXIR-Norway"/>
            <consortium name="Elixir Norway"/>
        </authorList>
    </citation>
    <scope>NUCLEOTIDE SEQUENCE</scope>
</reference>
<reference evidence="1" key="1">
    <citation type="submission" date="2023-05" db="EMBL/GenBank/DDBJ databases">
        <authorList>
            <consortium name="ELIXIR-Norway"/>
        </authorList>
    </citation>
    <scope>NUCLEOTIDE SEQUENCE</scope>
</reference>
<dbReference type="EMBL" id="OX596090">
    <property type="protein sequence ID" value="CAN0544712.1"/>
    <property type="molecule type" value="Genomic_DNA"/>
</dbReference>
<name>A0AC60A1U0_RANTA</name>
<accession>A0AC60A1U0</accession>
<proteinExistence type="predicted"/>
<dbReference type="Proteomes" id="UP001162501">
    <property type="component" value="Chromosome 6"/>
</dbReference>
<protein>
    <submittedName>
        <fullName evidence="1">Uncharacterized protein</fullName>
    </submittedName>
</protein>
<sequence length="92" mass="10273">MRLLRLGGEWGVEDFEKGECSRRAGARSRTTFGKDEKRDLKRADVYPAIPLWQGAGAANRRHGLNIPSGSFGVRRGWLCKRHAYEGSVAQSL</sequence>
<evidence type="ECO:0000313" key="2">
    <source>
        <dbReference type="Proteomes" id="UP001162501"/>
    </source>
</evidence>
<gene>
    <name evidence="1" type="ORF">MRATA1EN22A_LOCUS25861</name>
</gene>
<evidence type="ECO:0000313" key="1">
    <source>
        <dbReference type="EMBL" id="CAN0544712.1"/>
    </source>
</evidence>
<organism evidence="1 2">
    <name type="scientific">Rangifer tarandus platyrhynchus</name>
    <name type="common">Svalbard reindeer</name>
    <dbReference type="NCBI Taxonomy" id="3082113"/>
    <lineage>
        <taxon>Eukaryota</taxon>
        <taxon>Metazoa</taxon>
        <taxon>Chordata</taxon>
        <taxon>Craniata</taxon>
        <taxon>Vertebrata</taxon>
        <taxon>Euteleostomi</taxon>
        <taxon>Mammalia</taxon>
        <taxon>Eutheria</taxon>
        <taxon>Laurasiatheria</taxon>
        <taxon>Artiodactyla</taxon>
        <taxon>Ruminantia</taxon>
        <taxon>Pecora</taxon>
        <taxon>Cervidae</taxon>
        <taxon>Odocoileinae</taxon>
        <taxon>Rangifer</taxon>
    </lineage>
</organism>